<dbReference type="PANTHER" id="PTHR36182">
    <property type="entry name" value="PROTEIN, PUTATIVE (AFU_ORTHOLOGUE AFUA_6G10930)-RELATED"/>
    <property type="match status" value="1"/>
</dbReference>
<feature type="region of interest" description="Disordered" evidence="1">
    <location>
        <begin position="445"/>
        <end position="488"/>
    </location>
</feature>
<feature type="transmembrane region" description="Helical" evidence="2">
    <location>
        <begin position="200"/>
        <end position="223"/>
    </location>
</feature>
<organism evidence="3 4">
    <name type="scientific">Phialemonium atrogriseum</name>
    <dbReference type="NCBI Taxonomy" id="1093897"/>
    <lineage>
        <taxon>Eukaryota</taxon>
        <taxon>Fungi</taxon>
        <taxon>Dikarya</taxon>
        <taxon>Ascomycota</taxon>
        <taxon>Pezizomycotina</taxon>
        <taxon>Sordariomycetes</taxon>
        <taxon>Sordariomycetidae</taxon>
        <taxon>Cephalothecales</taxon>
        <taxon>Cephalothecaceae</taxon>
        <taxon>Phialemonium</taxon>
    </lineage>
</organism>
<keyword evidence="2" id="KW-0812">Transmembrane</keyword>
<protein>
    <submittedName>
        <fullName evidence="3">Uncharacterized protein</fullName>
    </submittedName>
</protein>
<proteinExistence type="predicted"/>
<reference evidence="3" key="1">
    <citation type="submission" date="2023-06" db="EMBL/GenBank/DDBJ databases">
        <title>Genome-scale phylogeny and comparative genomics of the fungal order Sordariales.</title>
        <authorList>
            <consortium name="Lawrence Berkeley National Laboratory"/>
            <person name="Hensen N."/>
            <person name="Bonometti L."/>
            <person name="Westerberg I."/>
            <person name="Brannstrom I.O."/>
            <person name="Guillou S."/>
            <person name="Cros-Aarteil S."/>
            <person name="Calhoun S."/>
            <person name="Haridas S."/>
            <person name="Kuo A."/>
            <person name="Mondo S."/>
            <person name="Pangilinan J."/>
            <person name="Riley R."/>
            <person name="Labutti K."/>
            <person name="Andreopoulos B."/>
            <person name="Lipzen A."/>
            <person name="Chen C."/>
            <person name="Yanf M."/>
            <person name="Daum C."/>
            <person name="Ng V."/>
            <person name="Clum A."/>
            <person name="Steindorff A."/>
            <person name="Ohm R."/>
            <person name="Martin F."/>
            <person name="Silar P."/>
            <person name="Natvig D."/>
            <person name="Lalanne C."/>
            <person name="Gautier V."/>
            <person name="Ament-Velasquez S.L."/>
            <person name="Kruys A."/>
            <person name="Hutchinson M.I."/>
            <person name="Powell A.J."/>
            <person name="Barry K."/>
            <person name="Miller A.N."/>
            <person name="Grigoriev I.V."/>
            <person name="Debuchy R."/>
            <person name="Gladieux P."/>
            <person name="Thoren M.H."/>
            <person name="Johannesson H."/>
        </authorList>
    </citation>
    <scope>NUCLEOTIDE SEQUENCE</scope>
    <source>
        <strain evidence="3">8032-3</strain>
    </source>
</reference>
<feature type="compositionally biased region" description="Polar residues" evidence="1">
    <location>
        <begin position="476"/>
        <end position="488"/>
    </location>
</feature>
<dbReference type="RefSeq" id="XP_060279329.1">
    <property type="nucleotide sequence ID" value="XM_060430711.1"/>
</dbReference>
<keyword evidence="2" id="KW-0472">Membrane</keyword>
<accession>A0AAJ0BW01</accession>
<dbReference type="EMBL" id="MU839030">
    <property type="protein sequence ID" value="KAK1763116.1"/>
    <property type="molecule type" value="Genomic_DNA"/>
</dbReference>
<dbReference type="GeneID" id="85313898"/>
<evidence type="ECO:0000256" key="1">
    <source>
        <dbReference type="SAM" id="MobiDB-lite"/>
    </source>
</evidence>
<feature type="region of interest" description="Disordered" evidence="1">
    <location>
        <begin position="505"/>
        <end position="554"/>
    </location>
</feature>
<dbReference type="AlphaFoldDB" id="A0AAJ0BW01"/>
<gene>
    <name evidence="3" type="ORF">QBC33DRAFT_573633</name>
</gene>
<evidence type="ECO:0000313" key="3">
    <source>
        <dbReference type="EMBL" id="KAK1763116.1"/>
    </source>
</evidence>
<keyword evidence="2" id="KW-1133">Transmembrane helix</keyword>
<dbReference type="Proteomes" id="UP001244011">
    <property type="component" value="Unassembled WGS sequence"/>
</dbReference>
<dbReference type="Gene3D" id="2.70.50.70">
    <property type="match status" value="1"/>
</dbReference>
<name>A0AAJ0BW01_9PEZI</name>
<keyword evidence="4" id="KW-1185">Reference proteome</keyword>
<evidence type="ECO:0000256" key="2">
    <source>
        <dbReference type="SAM" id="Phobius"/>
    </source>
</evidence>
<feature type="compositionally biased region" description="Low complexity" evidence="1">
    <location>
        <begin position="506"/>
        <end position="548"/>
    </location>
</feature>
<comment type="caution">
    <text evidence="3">The sequence shown here is derived from an EMBL/GenBank/DDBJ whole genome shotgun (WGS) entry which is preliminary data.</text>
</comment>
<sequence>MTRAVLAEVLDALDAALCHTPYAVCGLAAMAVWGFGGRAPSHISVVCPTHSAAAIRSWAAAAGMVLYPDRPDTIGLATASDGVVRRVRIKFLSDGFDALRAVHPSGVYDGAMGRAVATRRTRVLALPSLLDLMARGYVRAAEAEAGGNGAAACDRRAIAQDMFWVLFRLIDGGFVEEGAMPLAEADVPSVVDGWTKSWNLILLMMFLSSFSSAAIAAITFGAVHGHMVLNKPVPFNFLHGSKLVSVNPLGADIPFPCQGLYDYVEQVTPVTAGETTLVNFTGGAQHGGGSCQFGVTYDWPPPAEKSKWKTIYTIIGGCPVNANAGGTGNVPSLGPQPQYAQRQDSAHCGNDYGNDCVRQFNIPVPKELKNGNATFAWTWFSNIGFSEMYMNCAPISISGGTEDSTFFDGLPAMFLANIDGECLTKSDGIINIPNPGKIGRVIEPPTYGVQGTCENPPAPSFEEGDANGTAPEVPQGSAQSSTQGSVSNPVSVGLTFVTTPTTKAVATQSASASSDLTLSSSLPTSSTYLSSTHSTSTTASEEALATETEAADFC</sequence>
<dbReference type="PANTHER" id="PTHR36182:SF2">
    <property type="entry name" value="LYTIC POLYSACCHARIDE MONOOXYGENASE"/>
    <property type="match status" value="1"/>
</dbReference>
<evidence type="ECO:0000313" key="4">
    <source>
        <dbReference type="Proteomes" id="UP001244011"/>
    </source>
</evidence>